<dbReference type="AlphaFoldDB" id="A0A1J5R8S6"/>
<protein>
    <recommendedName>
        <fullName evidence="1">Hemerythrin-like domain-containing protein</fullName>
    </recommendedName>
</protein>
<accession>A0A1J5R8S6</accession>
<reference evidence="2" key="1">
    <citation type="submission" date="2016-10" db="EMBL/GenBank/DDBJ databases">
        <title>Sequence of Gallionella enrichment culture.</title>
        <authorList>
            <person name="Poehlein A."/>
            <person name="Muehling M."/>
            <person name="Daniel R."/>
        </authorList>
    </citation>
    <scope>NUCLEOTIDE SEQUENCE</scope>
</reference>
<dbReference type="Gene3D" id="1.20.120.520">
    <property type="entry name" value="nmb1532 protein domain like"/>
    <property type="match status" value="1"/>
</dbReference>
<dbReference type="Pfam" id="PF01814">
    <property type="entry name" value="Hemerythrin"/>
    <property type="match status" value="1"/>
</dbReference>
<gene>
    <name evidence="2" type="ORF">GALL_257810</name>
</gene>
<organism evidence="2">
    <name type="scientific">mine drainage metagenome</name>
    <dbReference type="NCBI Taxonomy" id="410659"/>
    <lineage>
        <taxon>unclassified sequences</taxon>
        <taxon>metagenomes</taxon>
        <taxon>ecological metagenomes</taxon>
    </lineage>
</organism>
<feature type="domain" description="Hemerythrin-like" evidence="1">
    <location>
        <begin position="9"/>
        <end position="121"/>
    </location>
</feature>
<dbReference type="EMBL" id="MLJW01000236">
    <property type="protein sequence ID" value="OIQ92265.1"/>
    <property type="molecule type" value="Genomic_DNA"/>
</dbReference>
<name>A0A1J5R8S6_9ZZZZ</name>
<sequence length="148" mass="16574">MKRSACLAQLSREHHAALVLAKRAQRIGADSSETTRAFMAHAVASFERELEPHFRVEEGALLPSLADAGELDPVERTLAEHAELRRLAMRLREHDAASLRRFGDALEAHVRFEERELFALAESTLTPEALAEVERLARHHTPTPPRGD</sequence>
<dbReference type="InterPro" id="IPR012312">
    <property type="entry name" value="Hemerythrin-like"/>
</dbReference>
<proteinExistence type="predicted"/>
<comment type="caution">
    <text evidence="2">The sequence shown here is derived from an EMBL/GenBank/DDBJ whole genome shotgun (WGS) entry which is preliminary data.</text>
</comment>
<evidence type="ECO:0000259" key="1">
    <source>
        <dbReference type="Pfam" id="PF01814"/>
    </source>
</evidence>
<evidence type="ECO:0000313" key="2">
    <source>
        <dbReference type="EMBL" id="OIQ92265.1"/>
    </source>
</evidence>